<evidence type="ECO:0000313" key="3">
    <source>
        <dbReference type="EMBL" id="MXQ64799.1"/>
    </source>
</evidence>
<dbReference type="RefSeq" id="WP_161102974.1">
    <property type="nucleotide sequence ID" value="NZ_JBHLYI010000001.1"/>
</dbReference>
<keyword evidence="2" id="KW-0472">Membrane</keyword>
<dbReference type="EMBL" id="WUTW01000002">
    <property type="protein sequence ID" value="MXQ64799.1"/>
    <property type="molecule type" value="Genomic_DNA"/>
</dbReference>
<evidence type="ECO:0000256" key="2">
    <source>
        <dbReference type="SAM" id="Phobius"/>
    </source>
</evidence>
<sequence>MYPPSAPRPSPWSPAPPPPPGSNRSGISRRAKLFFLALAAGALAFSLGIAGLIFFLSGDTEYRTLDPKASKPYRSYAPFTGECFDEEAILRKCSDDRARWKVAGEVRSKTPPAGAAGTTFVTGAPVTAVCSQHAGAIALYWVNDWRYKSGSDDSYTTYCFTAVNH</sequence>
<evidence type="ECO:0000256" key="1">
    <source>
        <dbReference type="SAM" id="MobiDB-lite"/>
    </source>
</evidence>
<proteinExistence type="predicted"/>
<reference evidence="3 4" key="1">
    <citation type="submission" date="2019-12" db="EMBL/GenBank/DDBJ databases">
        <title>Nocardia macrotermitis sp. nov. and Nocardia aurantia sp. nov., isolated from the gut of the fungus growing-termite Macrotermes natalensis.</title>
        <authorList>
            <person name="Christine B."/>
            <person name="Rene B."/>
        </authorList>
    </citation>
    <scope>NUCLEOTIDE SEQUENCE [LARGE SCALE GENOMIC DNA]</scope>
    <source>
        <strain evidence="3 4">DSM 102126</strain>
    </source>
</reference>
<keyword evidence="4" id="KW-1185">Reference proteome</keyword>
<feature type="region of interest" description="Disordered" evidence="1">
    <location>
        <begin position="1"/>
        <end position="24"/>
    </location>
</feature>
<feature type="compositionally biased region" description="Pro residues" evidence="1">
    <location>
        <begin position="1"/>
        <end position="21"/>
    </location>
</feature>
<gene>
    <name evidence="3" type="ORF">GQ466_12190</name>
</gene>
<organism evidence="3 4">
    <name type="scientific">Actinomadura rayongensis</name>
    <dbReference type="NCBI Taxonomy" id="1429076"/>
    <lineage>
        <taxon>Bacteria</taxon>
        <taxon>Bacillati</taxon>
        <taxon>Actinomycetota</taxon>
        <taxon>Actinomycetes</taxon>
        <taxon>Streptosporangiales</taxon>
        <taxon>Thermomonosporaceae</taxon>
        <taxon>Actinomadura</taxon>
    </lineage>
</organism>
<dbReference type="AlphaFoldDB" id="A0A6I4W2I5"/>
<name>A0A6I4W2I5_9ACTN</name>
<comment type="caution">
    <text evidence="3">The sequence shown here is derived from an EMBL/GenBank/DDBJ whole genome shotgun (WGS) entry which is preliminary data.</text>
</comment>
<dbReference type="Proteomes" id="UP000431901">
    <property type="component" value="Unassembled WGS sequence"/>
</dbReference>
<evidence type="ECO:0000313" key="4">
    <source>
        <dbReference type="Proteomes" id="UP000431901"/>
    </source>
</evidence>
<accession>A0A6I4W2I5</accession>
<protein>
    <submittedName>
        <fullName evidence="3">Uncharacterized protein</fullName>
    </submittedName>
</protein>
<keyword evidence="2" id="KW-1133">Transmembrane helix</keyword>
<feature type="transmembrane region" description="Helical" evidence="2">
    <location>
        <begin position="33"/>
        <end position="56"/>
    </location>
</feature>
<keyword evidence="2" id="KW-0812">Transmembrane</keyword>